<accession>A0A382X0H5</accession>
<protein>
    <submittedName>
        <fullName evidence="1">Uncharacterized protein</fullName>
    </submittedName>
</protein>
<gene>
    <name evidence="1" type="ORF">METZ01_LOCUS417218</name>
</gene>
<feature type="non-terminal residue" evidence="1">
    <location>
        <position position="1"/>
    </location>
</feature>
<name>A0A382X0H5_9ZZZZ</name>
<dbReference type="AlphaFoldDB" id="A0A382X0H5"/>
<proteinExistence type="predicted"/>
<organism evidence="1">
    <name type="scientific">marine metagenome</name>
    <dbReference type="NCBI Taxonomy" id="408172"/>
    <lineage>
        <taxon>unclassified sequences</taxon>
        <taxon>metagenomes</taxon>
        <taxon>ecological metagenomes</taxon>
    </lineage>
</organism>
<reference evidence="1" key="1">
    <citation type="submission" date="2018-05" db="EMBL/GenBank/DDBJ databases">
        <authorList>
            <person name="Lanie J.A."/>
            <person name="Ng W.-L."/>
            <person name="Kazmierczak K.M."/>
            <person name="Andrzejewski T.M."/>
            <person name="Davidsen T.M."/>
            <person name="Wayne K.J."/>
            <person name="Tettelin H."/>
            <person name="Glass J.I."/>
            <person name="Rusch D."/>
            <person name="Podicherti R."/>
            <person name="Tsui H.-C.T."/>
            <person name="Winkler M.E."/>
        </authorList>
    </citation>
    <scope>NUCLEOTIDE SEQUENCE</scope>
</reference>
<sequence length="51" mass="5809">MGPHVIDPLLKIGDILIISPFASDENFKEQFQEKGLLFLELNDPQKTSSFF</sequence>
<feature type="non-terminal residue" evidence="1">
    <location>
        <position position="51"/>
    </location>
</feature>
<dbReference type="EMBL" id="UINC01163842">
    <property type="protein sequence ID" value="SVD64364.1"/>
    <property type="molecule type" value="Genomic_DNA"/>
</dbReference>
<evidence type="ECO:0000313" key="1">
    <source>
        <dbReference type="EMBL" id="SVD64364.1"/>
    </source>
</evidence>